<proteinExistence type="predicted"/>
<reference evidence="3" key="1">
    <citation type="submission" date="2022-07" db="EMBL/GenBank/DDBJ databases">
        <authorList>
            <person name="Macas J."/>
            <person name="Novak P."/>
            <person name="Neumann P."/>
        </authorList>
    </citation>
    <scope>NUCLEOTIDE SEQUENCE</scope>
</reference>
<comment type="caution">
    <text evidence="3">The sequence shown here is derived from an EMBL/GenBank/DDBJ whole genome shotgun (WGS) entry which is preliminary data.</text>
</comment>
<gene>
    <name evidence="2" type="ORF">CEPIT_LOCUS22297</name>
    <name evidence="3" type="ORF">CEPIT_LOCUS40995</name>
</gene>
<evidence type="ECO:0000313" key="4">
    <source>
        <dbReference type="Proteomes" id="UP001152523"/>
    </source>
</evidence>
<name>A0AAV0G7X8_9ASTE</name>
<keyword evidence="4" id="KW-1185">Reference proteome</keyword>
<sequence>MLPNDLIRKGGFLENSCCVQLKDKKLLGLRSYDCHMLMQEYLPIASRGTLPDNVSSIIIELCDFFKAICCKNLSKHDIQFLEKKVTLTLCTIELCPSFFTVMVHLVVHLVEELRMGGPVTFRWMHSVERELLTLKSYVHNRAYPEGSITEGYLAMESLTFVSRYLSVVETLFTRPVRNDDEGEHNEIEELNSLCPGRPLRKSRDCNVSFRKRKRVSRCVLYKKLLIQAHRYVLFNVELVMPFREEHKSIVKN</sequence>
<organism evidence="3 4">
    <name type="scientific">Cuscuta epithymum</name>
    <dbReference type="NCBI Taxonomy" id="186058"/>
    <lineage>
        <taxon>Eukaryota</taxon>
        <taxon>Viridiplantae</taxon>
        <taxon>Streptophyta</taxon>
        <taxon>Embryophyta</taxon>
        <taxon>Tracheophyta</taxon>
        <taxon>Spermatophyta</taxon>
        <taxon>Magnoliopsida</taxon>
        <taxon>eudicotyledons</taxon>
        <taxon>Gunneridae</taxon>
        <taxon>Pentapetalae</taxon>
        <taxon>asterids</taxon>
        <taxon>lamiids</taxon>
        <taxon>Solanales</taxon>
        <taxon>Convolvulaceae</taxon>
        <taxon>Cuscuteae</taxon>
        <taxon>Cuscuta</taxon>
        <taxon>Cuscuta subgen. Cuscuta</taxon>
    </lineage>
</organism>
<dbReference type="PANTHER" id="PTHR48258">
    <property type="entry name" value="DUF4218 DOMAIN-CONTAINING PROTEIN-RELATED"/>
    <property type="match status" value="1"/>
</dbReference>
<dbReference type="PANTHER" id="PTHR48258:SF15">
    <property type="entry name" value="OS02G0543900 PROTEIN"/>
    <property type="match status" value="1"/>
</dbReference>
<dbReference type="AlphaFoldDB" id="A0AAV0G7X8"/>
<feature type="domain" description="DUF4218" evidence="1">
    <location>
        <begin position="68"/>
        <end position="178"/>
    </location>
</feature>
<evidence type="ECO:0000259" key="1">
    <source>
        <dbReference type="Pfam" id="PF13960"/>
    </source>
</evidence>
<dbReference type="EMBL" id="CAMAPF010001057">
    <property type="protein sequence ID" value="CAH9143853.1"/>
    <property type="molecule type" value="Genomic_DNA"/>
</dbReference>
<protein>
    <recommendedName>
        <fullName evidence="1">DUF4218 domain-containing protein</fullName>
    </recommendedName>
</protein>
<evidence type="ECO:0000313" key="2">
    <source>
        <dbReference type="EMBL" id="CAH9118448.1"/>
    </source>
</evidence>
<dbReference type="Proteomes" id="UP001152523">
    <property type="component" value="Unassembled WGS sequence"/>
</dbReference>
<dbReference type="InterPro" id="IPR025452">
    <property type="entry name" value="DUF4218"/>
</dbReference>
<accession>A0AAV0G7X8</accession>
<evidence type="ECO:0000313" key="3">
    <source>
        <dbReference type="EMBL" id="CAH9143853.1"/>
    </source>
</evidence>
<dbReference type="Pfam" id="PF13960">
    <property type="entry name" value="DUF4218"/>
    <property type="match status" value="1"/>
</dbReference>
<dbReference type="EMBL" id="CAMAPF010000905">
    <property type="protein sequence ID" value="CAH9118448.1"/>
    <property type="molecule type" value="Genomic_DNA"/>
</dbReference>